<feature type="region of interest" description="Disordered" evidence="5">
    <location>
        <begin position="41"/>
        <end position="113"/>
    </location>
</feature>
<keyword evidence="6" id="KW-0732">Signal</keyword>
<dbReference type="PATRIC" id="fig|1305731.5.peg.141"/>
<proteinExistence type="predicted"/>
<keyword evidence="2" id="KW-0812">Transmembrane</keyword>
<evidence type="ECO:0000256" key="2">
    <source>
        <dbReference type="ARBA" id="ARBA00022692"/>
    </source>
</evidence>
<feature type="compositionally biased region" description="Polar residues" evidence="5">
    <location>
        <begin position="103"/>
        <end position="113"/>
    </location>
</feature>
<evidence type="ECO:0000256" key="4">
    <source>
        <dbReference type="ARBA" id="ARBA00023136"/>
    </source>
</evidence>
<accession>A0A0P7ZHK7</accession>
<dbReference type="AlphaFoldDB" id="A0A0P7ZHK7"/>
<dbReference type="EMBL" id="LJZQ01000011">
    <property type="protein sequence ID" value="KPQ28825.1"/>
    <property type="molecule type" value="Genomic_DNA"/>
</dbReference>
<dbReference type="NCBIfam" id="TIGR01352">
    <property type="entry name" value="tonB_Cterm"/>
    <property type="match status" value="1"/>
</dbReference>
<reference evidence="7 8" key="1">
    <citation type="submission" date="2015-09" db="EMBL/GenBank/DDBJ databases">
        <title>Identification and resolution of microdiversity through metagenomic sequencing of parallel consortia.</title>
        <authorList>
            <person name="Nelson W.C."/>
            <person name="Romine M.F."/>
            <person name="Lindemann S.R."/>
        </authorList>
    </citation>
    <scope>NUCLEOTIDE SEQUENCE [LARGE SCALE GENOMIC DNA]</scope>
    <source>
        <strain evidence="7">HL-55</strain>
    </source>
</reference>
<evidence type="ECO:0000256" key="6">
    <source>
        <dbReference type="SAM" id="SignalP"/>
    </source>
</evidence>
<dbReference type="SUPFAM" id="SSF74653">
    <property type="entry name" value="TolA/TonB C-terminal domain"/>
    <property type="match status" value="1"/>
</dbReference>
<feature type="compositionally biased region" description="Polar residues" evidence="5">
    <location>
        <begin position="77"/>
        <end position="87"/>
    </location>
</feature>
<evidence type="ECO:0000313" key="8">
    <source>
        <dbReference type="Proteomes" id="UP000050416"/>
    </source>
</evidence>
<comment type="subcellular location">
    <subcellularLocation>
        <location evidence="1">Membrane</location>
        <topology evidence="1">Single-pass membrane protein</topology>
    </subcellularLocation>
</comment>
<feature type="signal peptide" evidence="6">
    <location>
        <begin position="1"/>
        <end position="17"/>
    </location>
</feature>
<dbReference type="Proteomes" id="UP000050416">
    <property type="component" value="Unassembled WGS sequence"/>
</dbReference>
<protein>
    <submittedName>
        <fullName evidence="7">TonB family C-terminal domain</fullName>
    </submittedName>
</protein>
<dbReference type="STRING" id="1305731.GCA_000934705_02082"/>
<evidence type="ECO:0000313" key="7">
    <source>
        <dbReference type="EMBL" id="KPQ28825.1"/>
    </source>
</evidence>
<gene>
    <name evidence="7" type="ORF">HLUCCX14_08990</name>
</gene>
<organism evidence="7 8">
    <name type="scientific">Marinobacter excellens HL-55</name>
    <dbReference type="NCBI Taxonomy" id="1305731"/>
    <lineage>
        <taxon>Bacteria</taxon>
        <taxon>Pseudomonadati</taxon>
        <taxon>Pseudomonadota</taxon>
        <taxon>Gammaproteobacteria</taxon>
        <taxon>Pseudomonadales</taxon>
        <taxon>Marinobacteraceae</taxon>
        <taxon>Marinobacter</taxon>
    </lineage>
</organism>
<dbReference type="GO" id="GO:0016020">
    <property type="term" value="C:membrane"/>
    <property type="evidence" value="ECO:0007669"/>
    <property type="project" value="UniProtKB-SubCell"/>
</dbReference>
<name>A0A0P7ZHK7_9GAMM</name>
<keyword evidence="4" id="KW-0472">Membrane</keyword>
<dbReference type="Gene3D" id="3.30.1150.10">
    <property type="match status" value="1"/>
</dbReference>
<feature type="chain" id="PRO_5006147181" evidence="6">
    <location>
        <begin position="18"/>
        <end position="236"/>
    </location>
</feature>
<evidence type="ECO:0000256" key="3">
    <source>
        <dbReference type="ARBA" id="ARBA00022989"/>
    </source>
</evidence>
<evidence type="ECO:0000256" key="1">
    <source>
        <dbReference type="ARBA" id="ARBA00004167"/>
    </source>
</evidence>
<dbReference type="Pfam" id="PF13103">
    <property type="entry name" value="TonB_2"/>
    <property type="match status" value="1"/>
</dbReference>
<sequence length="236" mass="25447">MALALSLAVLAHTLMFAGLSSPIQDQQEFSHRLVFSLNAPASQATSANPARPASPEDPTDPEQSRHPDFTVAPHSPEITTQRATNRAVTHPAPAGQPPAETPADNTPSSQPSAATVATAALHTERTEQQETIQRITRSPIENDPYLILLATHLAQTLEQQRVPAITKLERAVTMELELRILQNGALTRARVVQSTGLSGIDDAAYRAALAASPYPEPKGETTDRFEVTLVFTPKRD</sequence>
<dbReference type="InterPro" id="IPR006260">
    <property type="entry name" value="TonB/TolA_C"/>
</dbReference>
<comment type="caution">
    <text evidence="7">The sequence shown here is derived from an EMBL/GenBank/DDBJ whole genome shotgun (WGS) entry which is preliminary data.</text>
</comment>
<evidence type="ECO:0000256" key="5">
    <source>
        <dbReference type="SAM" id="MobiDB-lite"/>
    </source>
</evidence>
<keyword evidence="3" id="KW-1133">Transmembrane helix</keyword>